<proteinExistence type="predicted"/>
<accession>A0ABY9NPY8</accession>
<evidence type="ECO:0000313" key="2">
    <source>
        <dbReference type="EMBL" id="WMN19828.1"/>
    </source>
</evidence>
<dbReference type="Pfam" id="PF13643">
    <property type="entry name" value="DUF4145"/>
    <property type="match status" value="1"/>
</dbReference>
<evidence type="ECO:0000259" key="1">
    <source>
        <dbReference type="Pfam" id="PF13643"/>
    </source>
</evidence>
<reference evidence="2 3" key="1">
    <citation type="journal article" date="2023" name="Access Microbiol">
        <title>The genome of a steinernematid-associated Pseudomonas piscis bacterium encodes the biosynthesis of insect toxins.</title>
        <authorList>
            <person name="Awori R.M."/>
            <person name="Hendre P."/>
            <person name="Amugune N.O."/>
        </authorList>
    </citation>
    <scope>NUCLEOTIDE SEQUENCE [LARGE SCALE GENOMIC DNA]</scope>
    <source>
        <strain evidence="2 3">75</strain>
    </source>
</reference>
<gene>
    <name evidence="2" type="ORF">QL104_10570</name>
</gene>
<organism evidence="2 3">
    <name type="scientific">Pseudomonas piscis</name>
    <dbReference type="NCBI Taxonomy" id="2614538"/>
    <lineage>
        <taxon>Bacteria</taxon>
        <taxon>Pseudomonadati</taxon>
        <taxon>Pseudomonadota</taxon>
        <taxon>Gammaproteobacteria</taxon>
        <taxon>Pseudomonadales</taxon>
        <taxon>Pseudomonadaceae</taxon>
        <taxon>Pseudomonas</taxon>
    </lineage>
</organism>
<sequence length="262" mass="29161">MKYVSPSVKETAFNCPHCGALAKQFWSVLCVYPLEENAPLPRILSQKDKEELDIKGIQDSVERENFLGWFDRMIAGAPFVEGIDKGIYLRKRLRNCATSECFNCDKVSIWVLDKLMYPVVSNVLPANVDMPDDVRRDYEEAGTILNLSPRGAAALLRLAIQKLCKELGQPGENINADIKALVAAGLDKRVQQALDAVRVIGNSAVHPGIIDIRDDRATAESLFKLLNLIVDKTISEPKHVQEVYDSLPGNLLDAITKRDTNK</sequence>
<protein>
    <submittedName>
        <fullName evidence="2">DUF4145 domain-containing protein</fullName>
    </submittedName>
</protein>
<name>A0ABY9NPY8_9PSED</name>
<evidence type="ECO:0000313" key="3">
    <source>
        <dbReference type="Proteomes" id="UP001237292"/>
    </source>
</evidence>
<feature type="domain" description="DUF4145" evidence="1">
    <location>
        <begin position="139"/>
        <end position="215"/>
    </location>
</feature>
<dbReference type="InterPro" id="IPR025285">
    <property type="entry name" value="DUF4145"/>
</dbReference>
<keyword evidence="3" id="KW-1185">Reference proteome</keyword>
<dbReference type="EMBL" id="CP133164">
    <property type="protein sequence ID" value="WMN19828.1"/>
    <property type="molecule type" value="Genomic_DNA"/>
</dbReference>
<dbReference type="RefSeq" id="WP_282878433.1">
    <property type="nucleotide sequence ID" value="NZ_CP133164.1"/>
</dbReference>
<dbReference type="Proteomes" id="UP001237292">
    <property type="component" value="Chromosome"/>
</dbReference>